<dbReference type="Proteomes" id="UP000668572">
    <property type="component" value="Unassembled WGS sequence"/>
</dbReference>
<sequence length="174" mass="19324">MSTKWGSFPKAAVDSGKLASLTRANGEVGTHIAAHKVYLALALEVNFHTRQVEMGMSFLQDRTALARPMLGRALSALEQAGVLQVERDGYRNRYTQLLHAPNAFRQVPMFVTSQALKFKFNRGVTALAAWKLLPVLLFLRDGKTGDALAMHETLQRYSRVRPEHVSAGTTSPRF</sequence>
<evidence type="ECO:0000313" key="1">
    <source>
        <dbReference type="EMBL" id="MBO9761990.1"/>
    </source>
</evidence>
<dbReference type="EMBL" id="JAGHXW010000094">
    <property type="protein sequence ID" value="MBO9761990.1"/>
    <property type="molecule type" value="Genomic_DNA"/>
</dbReference>
<dbReference type="AlphaFoldDB" id="A0A8I1XQR0"/>
<accession>A0A8I1XQR0</accession>
<gene>
    <name evidence="1" type="ORF">J7405_21080</name>
</gene>
<name>A0A8I1XQR0_XANMN</name>
<comment type="caution">
    <text evidence="1">The sequence shown here is derived from an EMBL/GenBank/DDBJ whole genome shotgun (WGS) entry which is preliminary data.</text>
</comment>
<reference evidence="1" key="1">
    <citation type="submission" date="2021-03" db="EMBL/GenBank/DDBJ databases">
        <title>Molecular characterization of Xanthomonas species pathogenic on Araceae and the development of a triplex TaqMan assay for detection of X. phaseoli pv. dieffenbachiae.</title>
        <authorList>
            <person name="Van Der Wolf J."/>
            <person name="Krijger M."/>
            <person name="Mendes O."/>
            <person name="Brankovics B."/>
            <person name="Bonants P."/>
            <person name="Meekes E."/>
        </authorList>
    </citation>
    <scope>NUCLEOTIDE SEQUENCE</scope>
    <source>
        <strain evidence="1">NBC1264</strain>
    </source>
</reference>
<evidence type="ECO:0000313" key="2">
    <source>
        <dbReference type="Proteomes" id="UP000668572"/>
    </source>
</evidence>
<protein>
    <submittedName>
        <fullName evidence="1">Uncharacterized protein</fullName>
    </submittedName>
</protein>
<dbReference type="RefSeq" id="WP_017174181.1">
    <property type="nucleotide sequence ID" value="NZ_JAGHXV010000089.1"/>
</dbReference>
<organism evidence="1 2">
    <name type="scientific">Xanthomonas manihotis</name>
    <dbReference type="NCBI Taxonomy" id="43353"/>
    <lineage>
        <taxon>Bacteria</taxon>
        <taxon>Pseudomonadati</taxon>
        <taxon>Pseudomonadota</taxon>
        <taxon>Gammaproteobacteria</taxon>
        <taxon>Lysobacterales</taxon>
        <taxon>Lysobacteraceae</taxon>
        <taxon>Xanthomonas</taxon>
    </lineage>
</organism>
<proteinExistence type="predicted"/>